<proteinExistence type="predicted"/>
<dbReference type="Proteomes" id="UP000027190">
    <property type="component" value="Unassembled WGS sequence"/>
</dbReference>
<evidence type="ECO:0000313" key="1">
    <source>
        <dbReference type="EMBL" id="KCZ56730.1"/>
    </source>
</evidence>
<accession>A0A062UKV0</accession>
<dbReference type="AlphaFoldDB" id="A0A062UKV0"/>
<gene>
    <name evidence="1" type="ORF">HY30_06325</name>
</gene>
<dbReference type="STRING" id="1280947.HY30_06325"/>
<dbReference type="PATRIC" id="fig|1280947.3.peg.2622"/>
<dbReference type="EMBL" id="AWFG01000041">
    <property type="protein sequence ID" value="KCZ56730.1"/>
    <property type="molecule type" value="Genomic_DNA"/>
</dbReference>
<reference evidence="1 2" key="1">
    <citation type="journal article" date="2014" name="Antonie Van Leeuwenhoek">
        <title>Hyphomonas beringensis sp. nov. and Hyphomonas chukchiensis sp. nov., isolated from surface seawater of the Bering Sea and Chukchi Sea.</title>
        <authorList>
            <person name="Li C."/>
            <person name="Lai Q."/>
            <person name="Li G."/>
            <person name="Dong C."/>
            <person name="Wang J."/>
            <person name="Liao Y."/>
            <person name="Shao Z."/>
        </authorList>
    </citation>
    <scope>NUCLEOTIDE SEQUENCE [LARGE SCALE GENOMIC DNA]</scope>
    <source>
        <strain evidence="1 2">BH-BN04-4</strain>
    </source>
</reference>
<protein>
    <submittedName>
        <fullName evidence="1">Uncharacterized protein</fullName>
    </submittedName>
</protein>
<dbReference type="RefSeq" id="WP_034741295.1">
    <property type="nucleotide sequence ID" value="NZ_AWFG01000041.1"/>
</dbReference>
<evidence type="ECO:0000313" key="2">
    <source>
        <dbReference type="Proteomes" id="UP000027190"/>
    </source>
</evidence>
<name>A0A062UKV0_9PROT</name>
<keyword evidence="2" id="KW-1185">Reference proteome</keyword>
<comment type="caution">
    <text evidence="1">The sequence shown here is derived from an EMBL/GenBank/DDBJ whole genome shotgun (WGS) entry which is preliminary data.</text>
</comment>
<sequence>MTDVTIEMCKSRADAEERKEQIKAMAPGIGFSSRIIEDVVTLAVFQTPTAAPGGVITKLADTTAAALNVAAAAILIIWTE</sequence>
<organism evidence="1 2">
    <name type="scientific">Hyphomonas chukchiensis</name>
    <dbReference type="NCBI Taxonomy" id="1280947"/>
    <lineage>
        <taxon>Bacteria</taxon>
        <taxon>Pseudomonadati</taxon>
        <taxon>Pseudomonadota</taxon>
        <taxon>Alphaproteobacteria</taxon>
        <taxon>Hyphomonadales</taxon>
        <taxon>Hyphomonadaceae</taxon>
        <taxon>Hyphomonas</taxon>
    </lineage>
</organism>